<comment type="caution">
    <text evidence="2">The sequence shown here is derived from an EMBL/GenBank/DDBJ whole genome shotgun (WGS) entry which is preliminary data.</text>
</comment>
<gene>
    <name evidence="2" type="ORF">BGE01nite_22490</name>
</gene>
<dbReference type="Proteomes" id="UP000321577">
    <property type="component" value="Unassembled WGS sequence"/>
</dbReference>
<keyword evidence="3" id="KW-1185">Reference proteome</keyword>
<reference evidence="2 3" key="1">
    <citation type="submission" date="2019-07" db="EMBL/GenBank/DDBJ databases">
        <title>Whole genome shotgun sequence of Brevifollis gellanilyticus NBRC 108608.</title>
        <authorList>
            <person name="Hosoyama A."/>
            <person name="Uohara A."/>
            <person name="Ohji S."/>
            <person name="Ichikawa N."/>
        </authorList>
    </citation>
    <scope>NUCLEOTIDE SEQUENCE [LARGE SCALE GENOMIC DNA]</scope>
    <source>
        <strain evidence="2 3">NBRC 108608</strain>
    </source>
</reference>
<protein>
    <submittedName>
        <fullName evidence="2">Uncharacterized protein</fullName>
    </submittedName>
</protein>
<sequence>MNPPPAESAPYWLPFAIVGGFLIVFPTIWCFVVWLLSHMGGWQALTPRYASGSRPVAGTRHSGLTGMVGGVSYRSTLTAHLDTDGFFIEVMPLFKIGHPRLFIPWPDISDRKQRQVLWWKAEVLSIGQPVITTIALPSALLEAQDLSAGRAA</sequence>
<proteinExistence type="predicted"/>
<dbReference type="AlphaFoldDB" id="A0A512M894"/>
<keyword evidence="1" id="KW-0472">Membrane</keyword>
<keyword evidence="1" id="KW-0812">Transmembrane</keyword>
<organism evidence="2 3">
    <name type="scientific">Brevifollis gellanilyticus</name>
    <dbReference type="NCBI Taxonomy" id="748831"/>
    <lineage>
        <taxon>Bacteria</taxon>
        <taxon>Pseudomonadati</taxon>
        <taxon>Verrucomicrobiota</taxon>
        <taxon>Verrucomicrobiia</taxon>
        <taxon>Verrucomicrobiales</taxon>
        <taxon>Verrucomicrobiaceae</taxon>
    </lineage>
</organism>
<keyword evidence="1" id="KW-1133">Transmembrane helix</keyword>
<dbReference type="OrthoDB" id="200297at2"/>
<accession>A0A512M894</accession>
<evidence type="ECO:0000313" key="3">
    <source>
        <dbReference type="Proteomes" id="UP000321577"/>
    </source>
</evidence>
<dbReference type="RefSeq" id="WP_146850539.1">
    <property type="nucleotide sequence ID" value="NZ_BKAG01000013.1"/>
</dbReference>
<dbReference type="EMBL" id="BKAG01000013">
    <property type="protein sequence ID" value="GEP42958.1"/>
    <property type="molecule type" value="Genomic_DNA"/>
</dbReference>
<evidence type="ECO:0000256" key="1">
    <source>
        <dbReference type="SAM" id="Phobius"/>
    </source>
</evidence>
<name>A0A512M894_9BACT</name>
<evidence type="ECO:0000313" key="2">
    <source>
        <dbReference type="EMBL" id="GEP42958.1"/>
    </source>
</evidence>
<feature type="transmembrane region" description="Helical" evidence="1">
    <location>
        <begin position="12"/>
        <end position="36"/>
    </location>
</feature>